<comment type="caution">
    <text evidence="1">The sequence shown here is derived from an EMBL/GenBank/DDBJ whole genome shotgun (WGS) entry which is preliminary data.</text>
</comment>
<dbReference type="AlphaFoldDB" id="A0A9N8MME1"/>
<evidence type="ECO:0000313" key="2">
    <source>
        <dbReference type="Proteomes" id="UP000675121"/>
    </source>
</evidence>
<sequence>MTQRRSLDIGITIGLHSEAESMWVNGIKQNALYLARLFQHSPFAHRVKLVNTTAVPITRSLPWDLSQFPTCSFEDAKDSLDVLIELGGQIDVQQCAYIRERGTKLVSYCCGPEYVQMMEAMIFERRMCDSVFINQHYDEVWVIPQVMETSAHFLGTLRRRPVREVPFVWDPMCLQMRTRELPFEGEYRPVGMPKRLSVMEPNIDVLKFCLYPLLIAEKAYRKVGARIGHIHVTNAEHLARRSPEFAGVAHYLDLVRDSRASFVGRYDTPQFLSEFTDIVISHQWGLALNYFYFDVCWNGYALVHNAHLCRDLGYFYPGNDLEEGAHQLVHAIEHHDEEWQGYRARQREVIGRFLASNTEVAVRYDELLFGLLGKHG</sequence>
<protein>
    <recommendedName>
        <fullName evidence="3">DUF2827 domain-containing protein</fullName>
    </recommendedName>
</protein>
<dbReference type="Pfam" id="PF10933">
    <property type="entry name" value="DUF2827"/>
    <property type="match status" value="1"/>
</dbReference>
<reference evidence="1" key="1">
    <citation type="submission" date="2021-02" db="EMBL/GenBank/DDBJ databases">
        <authorList>
            <person name="Vanwijnsberghe S."/>
        </authorList>
    </citation>
    <scope>NUCLEOTIDE SEQUENCE</scope>
    <source>
        <strain evidence="1">R-70211</strain>
    </source>
</reference>
<gene>
    <name evidence="1" type="ORF">R70211_01282</name>
</gene>
<proteinExistence type="predicted"/>
<dbReference type="InterPro" id="IPR021234">
    <property type="entry name" value="DUF2827"/>
</dbReference>
<keyword evidence="2" id="KW-1185">Reference proteome</keyword>
<accession>A0A9N8MME1</accession>
<evidence type="ECO:0000313" key="1">
    <source>
        <dbReference type="EMBL" id="CAE6871622.1"/>
    </source>
</evidence>
<dbReference type="EMBL" id="CAJNAS010000003">
    <property type="protein sequence ID" value="CAE6871622.1"/>
    <property type="molecule type" value="Genomic_DNA"/>
</dbReference>
<dbReference type="RefSeq" id="WP_201139623.1">
    <property type="nucleotide sequence ID" value="NZ_CAJNAS010000003.1"/>
</dbReference>
<evidence type="ECO:0008006" key="3">
    <source>
        <dbReference type="Google" id="ProtNLM"/>
    </source>
</evidence>
<name>A0A9N8MME1_9BURK</name>
<dbReference type="Proteomes" id="UP000675121">
    <property type="component" value="Unassembled WGS sequence"/>
</dbReference>
<organism evidence="1 2">
    <name type="scientific">Paraburkholderia domus</name>
    <dbReference type="NCBI Taxonomy" id="2793075"/>
    <lineage>
        <taxon>Bacteria</taxon>
        <taxon>Pseudomonadati</taxon>
        <taxon>Pseudomonadota</taxon>
        <taxon>Betaproteobacteria</taxon>
        <taxon>Burkholderiales</taxon>
        <taxon>Burkholderiaceae</taxon>
        <taxon>Paraburkholderia</taxon>
    </lineage>
</organism>